<dbReference type="InterPro" id="IPR008972">
    <property type="entry name" value="Cupredoxin"/>
</dbReference>
<feature type="domain" description="Blue (type 1) copper" evidence="5">
    <location>
        <begin position="47"/>
        <end position="138"/>
    </location>
</feature>
<dbReference type="Gene3D" id="2.60.40.420">
    <property type="entry name" value="Cupredoxins - blue copper proteins"/>
    <property type="match status" value="1"/>
</dbReference>
<comment type="caution">
    <text evidence="6">The sequence shown here is derived from an EMBL/GenBank/DDBJ whole genome shotgun (WGS) entry which is preliminary data.</text>
</comment>
<evidence type="ECO:0000313" key="6">
    <source>
        <dbReference type="EMBL" id="KVK80011.1"/>
    </source>
</evidence>
<sequence>MEATMHAICRIVTGTIALGIASHAGWAQQTINATLLSNSIRLETHNVKSGRVTLDVKNAAGNNMEHELVVLRTDLPDDALPVSKGQVMEHTLKKIGEVEDIAPGKRKRMSFKLTPGHYALICNKPGHYEAGMHTALVVTP</sequence>
<dbReference type="GO" id="GO:0042597">
    <property type="term" value="C:periplasmic space"/>
    <property type="evidence" value="ECO:0007669"/>
    <property type="project" value="UniProtKB-SubCell"/>
</dbReference>
<dbReference type="RefSeq" id="WP_059730506.1">
    <property type="nucleotide sequence ID" value="NZ_LOYH01000062.1"/>
</dbReference>
<evidence type="ECO:0000313" key="7">
    <source>
        <dbReference type="Proteomes" id="UP000069001"/>
    </source>
</evidence>
<dbReference type="Proteomes" id="UP000069001">
    <property type="component" value="Unassembled WGS sequence"/>
</dbReference>
<evidence type="ECO:0000259" key="5">
    <source>
        <dbReference type="Pfam" id="PF00127"/>
    </source>
</evidence>
<evidence type="ECO:0000256" key="4">
    <source>
        <dbReference type="ARBA" id="ARBA00023008"/>
    </source>
</evidence>
<keyword evidence="3" id="KW-0574">Periplasm</keyword>
<dbReference type="GO" id="GO:0005507">
    <property type="term" value="F:copper ion binding"/>
    <property type="evidence" value="ECO:0007669"/>
    <property type="project" value="InterPro"/>
</dbReference>
<proteinExistence type="predicted"/>
<evidence type="ECO:0000256" key="1">
    <source>
        <dbReference type="ARBA" id="ARBA00004418"/>
    </source>
</evidence>
<keyword evidence="2" id="KW-0479">Metal-binding</keyword>
<name>A0A118KH94_BURCE</name>
<dbReference type="PROSITE" id="PS00079">
    <property type="entry name" value="MULTICOPPER_OXIDASE1"/>
    <property type="match status" value="1"/>
</dbReference>
<dbReference type="SUPFAM" id="SSF49503">
    <property type="entry name" value="Cupredoxins"/>
    <property type="match status" value="1"/>
</dbReference>
<dbReference type="InterPro" id="IPR000923">
    <property type="entry name" value="BlueCu_1"/>
</dbReference>
<evidence type="ECO:0000256" key="2">
    <source>
        <dbReference type="ARBA" id="ARBA00022723"/>
    </source>
</evidence>
<dbReference type="InterPro" id="IPR033138">
    <property type="entry name" value="Cu_oxidase_CS"/>
</dbReference>
<dbReference type="GO" id="GO:0009055">
    <property type="term" value="F:electron transfer activity"/>
    <property type="evidence" value="ECO:0007669"/>
    <property type="project" value="InterPro"/>
</dbReference>
<reference evidence="6 7" key="1">
    <citation type="submission" date="2015-11" db="EMBL/GenBank/DDBJ databases">
        <title>Expanding the genomic diversity of Burkholderia species for the development of highly accurate diagnostics.</title>
        <authorList>
            <person name="Sahl J."/>
            <person name="Keim P."/>
            <person name="Wagner D."/>
        </authorList>
    </citation>
    <scope>NUCLEOTIDE SEQUENCE [LARGE SCALE GENOMIC DNA]</scope>
    <source>
        <strain evidence="6 7">MSMB1302</strain>
    </source>
</reference>
<evidence type="ECO:0000256" key="3">
    <source>
        <dbReference type="ARBA" id="ARBA00022764"/>
    </source>
</evidence>
<dbReference type="AlphaFoldDB" id="A0A118KH94"/>
<protein>
    <recommendedName>
        <fullName evidence="5">Blue (type 1) copper domain-containing protein</fullName>
    </recommendedName>
</protein>
<organism evidence="6 7">
    <name type="scientific">Burkholderia cepacia</name>
    <name type="common">Pseudomonas cepacia</name>
    <dbReference type="NCBI Taxonomy" id="292"/>
    <lineage>
        <taxon>Bacteria</taxon>
        <taxon>Pseudomonadati</taxon>
        <taxon>Pseudomonadota</taxon>
        <taxon>Betaproteobacteria</taxon>
        <taxon>Burkholderiales</taxon>
        <taxon>Burkholderiaceae</taxon>
        <taxon>Burkholderia</taxon>
        <taxon>Burkholderia cepacia complex</taxon>
    </lineage>
</organism>
<accession>A0A118KH94</accession>
<gene>
    <name evidence="6" type="ORF">WS90_01325</name>
</gene>
<dbReference type="EMBL" id="LOYH01000062">
    <property type="protein sequence ID" value="KVK80011.1"/>
    <property type="molecule type" value="Genomic_DNA"/>
</dbReference>
<comment type="subcellular location">
    <subcellularLocation>
        <location evidence="1">Periplasm</location>
    </subcellularLocation>
</comment>
<dbReference type="Pfam" id="PF00127">
    <property type="entry name" value="Copper-bind"/>
    <property type="match status" value="1"/>
</dbReference>
<keyword evidence="4" id="KW-0186">Copper</keyword>